<evidence type="ECO:0000313" key="3">
    <source>
        <dbReference type="Proteomes" id="UP001457282"/>
    </source>
</evidence>
<proteinExistence type="predicted"/>
<gene>
    <name evidence="2" type="ORF">M0R45_005922</name>
</gene>
<evidence type="ECO:0008006" key="4">
    <source>
        <dbReference type="Google" id="ProtNLM"/>
    </source>
</evidence>
<reference evidence="2 3" key="1">
    <citation type="journal article" date="2023" name="G3 (Bethesda)">
        <title>A chromosome-length genome assembly and annotation of blackberry (Rubus argutus, cv. 'Hillquist').</title>
        <authorList>
            <person name="Bruna T."/>
            <person name="Aryal R."/>
            <person name="Dudchenko O."/>
            <person name="Sargent D.J."/>
            <person name="Mead D."/>
            <person name="Buti M."/>
            <person name="Cavallini A."/>
            <person name="Hytonen T."/>
            <person name="Andres J."/>
            <person name="Pham M."/>
            <person name="Weisz D."/>
            <person name="Mascagni F."/>
            <person name="Usai G."/>
            <person name="Natali L."/>
            <person name="Bassil N."/>
            <person name="Fernandez G.E."/>
            <person name="Lomsadze A."/>
            <person name="Armour M."/>
            <person name="Olukolu B."/>
            <person name="Poorten T."/>
            <person name="Britton C."/>
            <person name="Davik J."/>
            <person name="Ashrafi H."/>
            <person name="Aiden E.L."/>
            <person name="Borodovsky M."/>
            <person name="Worthington M."/>
        </authorList>
    </citation>
    <scope>NUCLEOTIDE SEQUENCE [LARGE SCALE GENOMIC DNA]</scope>
    <source>
        <strain evidence="2">PI 553951</strain>
    </source>
</reference>
<feature type="chain" id="PRO_5043497866" description="Secreted protein" evidence="1">
    <location>
        <begin position="25"/>
        <end position="92"/>
    </location>
</feature>
<comment type="caution">
    <text evidence="2">The sequence shown here is derived from an EMBL/GenBank/DDBJ whole genome shotgun (WGS) entry which is preliminary data.</text>
</comment>
<organism evidence="2 3">
    <name type="scientific">Rubus argutus</name>
    <name type="common">Southern blackberry</name>
    <dbReference type="NCBI Taxonomy" id="59490"/>
    <lineage>
        <taxon>Eukaryota</taxon>
        <taxon>Viridiplantae</taxon>
        <taxon>Streptophyta</taxon>
        <taxon>Embryophyta</taxon>
        <taxon>Tracheophyta</taxon>
        <taxon>Spermatophyta</taxon>
        <taxon>Magnoliopsida</taxon>
        <taxon>eudicotyledons</taxon>
        <taxon>Gunneridae</taxon>
        <taxon>Pentapetalae</taxon>
        <taxon>rosids</taxon>
        <taxon>fabids</taxon>
        <taxon>Rosales</taxon>
        <taxon>Rosaceae</taxon>
        <taxon>Rosoideae</taxon>
        <taxon>Rosoideae incertae sedis</taxon>
        <taxon>Rubus</taxon>
    </lineage>
</organism>
<protein>
    <recommendedName>
        <fullName evidence="4">Secreted protein</fullName>
    </recommendedName>
</protein>
<sequence length="92" mass="9754">MGAVARFCLVVCLLLCKDPHPSLLQCRLRSFGVAAVSLCFLSLPSSGYGGHGGLVLPAFQGFPLEQRSIFFEPGFQFFPNAVMGFSLGVAGV</sequence>
<accession>A0AAW1YP93</accession>
<keyword evidence="1" id="KW-0732">Signal</keyword>
<name>A0AAW1YP93_RUBAR</name>
<keyword evidence="3" id="KW-1185">Reference proteome</keyword>
<dbReference type="EMBL" id="JBEDUW010000001">
    <property type="protein sequence ID" value="KAK9950429.1"/>
    <property type="molecule type" value="Genomic_DNA"/>
</dbReference>
<dbReference type="AlphaFoldDB" id="A0AAW1YP93"/>
<feature type="signal peptide" evidence="1">
    <location>
        <begin position="1"/>
        <end position="24"/>
    </location>
</feature>
<evidence type="ECO:0000256" key="1">
    <source>
        <dbReference type="SAM" id="SignalP"/>
    </source>
</evidence>
<evidence type="ECO:0000313" key="2">
    <source>
        <dbReference type="EMBL" id="KAK9950429.1"/>
    </source>
</evidence>
<dbReference type="Proteomes" id="UP001457282">
    <property type="component" value="Unassembled WGS sequence"/>
</dbReference>